<evidence type="ECO:0000256" key="1">
    <source>
        <dbReference type="SAM" id="MobiDB-lite"/>
    </source>
</evidence>
<dbReference type="EMBL" id="MNCJ02000325">
    <property type="protein sequence ID" value="KAF5786566.1"/>
    <property type="molecule type" value="Genomic_DNA"/>
</dbReference>
<feature type="region of interest" description="Disordered" evidence="1">
    <location>
        <begin position="792"/>
        <end position="823"/>
    </location>
</feature>
<feature type="compositionally biased region" description="Basic and acidic residues" evidence="1">
    <location>
        <begin position="261"/>
        <end position="271"/>
    </location>
</feature>
<gene>
    <name evidence="2" type="ORF">HanXRQr2_Chr10g0442461</name>
</gene>
<comment type="caution">
    <text evidence="2">The sequence shown here is derived from an EMBL/GenBank/DDBJ whole genome shotgun (WGS) entry which is preliminary data.</text>
</comment>
<feature type="region of interest" description="Disordered" evidence="1">
    <location>
        <begin position="346"/>
        <end position="405"/>
    </location>
</feature>
<dbReference type="AlphaFoldDB" id="A0A9K3HY02"/>
<evidence type="ECO:0000313" key="3">
    <source>
        <dbReference type="Proteomes" id="UP000215914"/>
    </source>
</evidence>
<evidence type="ECO:0000313" key="2">
    <source>
        <dbReference type="EMBL" id="KAF5786566.1"/>
    </source>
</evidence>
<reference evidence="2" key="1">
    <citation type="journal article" date="2017" name="Nature">
        <title>The sunflower genome provides insights into oil metabolism, flowering and Asterid evolution.</title>
        <authorList>
            <person name="Badouin H."/>
            <person name="Gouzy J."/>
            <person name="Grassa C.J."/>
            <person name="Murat F."/>
            <person name="Staton S.E."/>
            <person name="Cottret L."/>
            <person name="Lelandais-Briere C."/>
            <person name="Owens G.L."/>
            <person name="Carrere S."/>
            <person name="Mayjonade B."/>
            <person name="Legrand L."/>
            <person name="Gill N."/>
            <person name="Kane N.C."/>
            <person name="Bowers J.E."/>
            <person name="Hubner S."/>
            <person name="Bellec A."/>
            <person name="Berard A."/>
            <person name="Berges H."/>
            <person name="Blanchet N."/>
            <person name="Boniface M.C."/>
            <person name="Brunel D."/>
            <person name="Catrice O."/>
            <person name="Chaidir N."/>
            <person name="Claudel C."/>
            <person name="Donnadieu C."/>
            <person name="Faraut T."/>
            <person name="Fievet G."/>
            <person name="Helmstetter N."/>
            <person name="King M."/>
            <person name="Knapp S.J."/>
            <person name="Lai Z."/>
            <person name="Le Paslier M.C."/>
            <person name="Lippi Y."/>
            <person name="Lorenzon L."/>
            <person name="Mandel J.R."/>
            <person name="Marage G."/>
            <person name="Marchand G."/>
            <person name="Marquand E."/>
            <person name="Bret-Mestries E."/>
            <person name="Morien E."/>
            <person name="Nambeesan S."/>
            <person name="Nguyen T."/>
            <person name="Pegot-Espagnet P."/>
            <person name="Pouilly N."/>
            <person name="Raftis F."/>
            <person name="Sallet E."/>
            <person name="Schiex T."/>
            <person name="Thomas J."/>
            <person name="Vandecasteele C."/>
            <person name="Vares D."/>
            <person name="Vear F."/>
            <person name="Vautrin S."/>
            <person name="Crespi M."/>
            <person name="Mangin B."/>
            <person name="Burke J.M."/>
            <person name="Salse J."/>
            <person name="Munos S."/>
            <person name="Vincourt P."/>
            <person name="Rieseberg L.H."/>
            <person name="Langlade N.B."/>
        </authorList>
    </citation>
    <scope>NUCLEOTIDE SEQUENCE</scope>
    <source>
        <tissue evidence="2">Leaves</tissue>
    </source>
</reference>
<sequence length="823" mass="97002">MDWLERSKISFAVQANPVIYNIHIEEFWRTAKVKTVDKVKMITATVRNKEVIVTEDRIRTVLSLGDNHKDPMRLSKEDILEGFRGMKYVGDFQVKNEIKRNRLTQDWRFIFHVFAMSMGHRKGGYDGLNLEWSAAMLNLCTKQPFNISGLIFYCMVDNANRMTWAMYPRFVQLLINDQHPQLPHDGNVYKFQLPTGRQITELKTNEWVMLHHWMYREERLPLVKAAYKKYRDGVTEAREKLDEEEDEAEEEPQLVRKCKDKGKQADQEGESKKKKKDTPNPERVMADSICAGSTREHIERLQAIHVVQEPEKRERRLKRREMTEFETPVVVTTEEEQLDAFVEDILVDPHETTPSKSPSKKRKTWEGSSKDSPVKQTPITQPPPRQAPRRSRPFQDLYDRLSKDTGAGPTKEICILKHQVNDTNVLREKLKQQRKKNKELHAFVTEQTRFIRFQQDGMTKMYEMIKELYSKAEMEPRFSSEDLFRFDKFKEEEEKRKAENAERKERRLESTVNVNEDDESEEEEVDKDEMPARFVEWGLEDEVMYETDGGEEVAPQHPEWFKKEREKLSDFYQMVTVEKTEATDKIISWKYCDMKGMFIVKRRGGVIQHFKTGLHMQSLPRWDIREIGRLDMINPTHSNIGADFERLILRECVRGFTIFKPRRPRRRVSKTTKDPITGKGKVTWVIDPAKVVTKVKIPPEHPVMLTNFKKWFYDGKTGEAVIRSTSNEDIRILDPMDVFMFCLSDLNILYGHTIHVGAGNEYKEEGMLFQRAVERARERKIEMIEILNRTEKMKERDEAKKKKNKDKKQRKSPAQQKGPVIQT</sequence>
<organism evidence="2 3">
    <name type="scientific">Helianthus annuus</name>
    <name type="common">Common sunflower</name>
    <dbReference type="NCBI Taxonomy" id="4232"/>
    <lineage>
        <taxon>Eukaryota</taxon>
        <taxon>Viridiplantae</taxon>
        <taxon>Streptophyta</taxon>
        <taxon>Embryophyta</taxon>
        <taxon>Tracheophyta</taxon>
        <taxon>Spermatophyta</taxon>
        <taxon>Magnoliopsida</taxon>
        <taxon>eudicotyledons</taxon>
        <taxon>Gunneridae</taxon>
        <taxon>Pentapetalae</taxon>
        <taxon>asterids</taxon>
        <taxon>campanulids</taxon>
        <taxon>Asterales</taxon>
        <taxon>Asteraceae</taxon>
        <taxon>Asteroideae</taxon>
        <taxon>Heliantheae alliance</taxon>
        <taxon>Heliantheae</taxon>
        <taxon>Helianthus</taxon>
    </lineage>
</organism>
<feature type="compositionally biased region" description="Basic residues" evidence="1">
    <location>
        <begin position="801"/>
        <end position="811"/>
    </location>
</feature>
<protein>
    <submittedName>
        <fullName evidence="2">Uncharacterized protein</fullName>
    </submittedName>
</protein>
<feature type="compositionally biased region" description="Acidic residues" evidence="1">
    <location>
        <begin position="242"/>
        <end position="252"/>
    </location>
</feature>
<dbReference type="Gramene" id="mRNA:HanXRQr2_Chr10g0442461">
    <property type="protein sequence ID" value="CDS:HanXRQr2_Chr10g0442461.1"/>
    <property type="gene ID" value="HanXRQr2_Chr10g0442461"/>
</dbReference>
<feature type="region of interest" description="Disordered" evidence="1">
    <location>
        <begin position="240"/>
        <end position="285"/>
    </location>
</feature>
<reference evidence="2" key="2">
    <citation type="submission" date="2020-06" db="EMBL/GenBank/DDBJ databases">
        <title>Helianthus annuus Genome sequencing and assembly Release 2.</title>
        <authorList>
            <person name="Gouzy J."/>
            <person name="Langlade N."/>
            <person name="Munos S."/>
        </authorList>
    </citation>
    <scope>NUCLEOTIDE SEQUENCE</scope>
    <source>
        <tissue evidence="2">Leaves</tissue>
    </source>
</reference>
<accession>A0A9K3HY02</accession>
<dbReference type="Proteomes" id="UP000215914">
    <property type="component" value="Unassembled WGS sequence"/>
</dbReference>
<feature type="compositionally biased region" description="Basic and acidic residues" evidence="1">
    <location>
        <begin position="495"/>
        <end position="509"/>
    </location>
</feature>
<keyword evidence="3" id="KW-1185">Reference proteome</keyword>
<name>A0A9K3HY02_HELAN</name>
<feature type="compositionally biased region" description="Basic and acidic residues" evidence="1">
    <location>
        <begin position="364"/>
        <end position="373"/>
    </location>
</feature>
<feature type="region of interest" description="Disordered" evidence="1">
    <location>
        <begin position="495"/>
        <end position="527"/>
    </location>
</feature>
<proteinExistence type="predicted"/>
<feature type="compositionally biased region" description="Acidic residues" evidence="1">
    <location>
        <begin position="515"/>
        <end position="527"/>
    </location>
</feature>